<gene>
    <name evidence="1" type="ORF">KP509_08G051500</name>
</gene>
<dbReference type="PANTHER" id="PTHR14614">
    <property type="entry name" value="HEPATOCELLULAR CARCINOMA-ASSOCIATED ANTIGEN"/>
    <property type="match status" value="1"/>
</dbReference>
<keyword evidence="2" id="KW-1185">Reference proteome</keyword>
<organism evidence="1 2">
    <name type="scientific">Ceratopteris richardii</name>
    <name type="common">Triangle waterfern</name>
    <dbReference type="NCBI Taxonomy" id="49495"/>
    <lineage>
        <taxon>Eukaryota</taxon>
        <taxon>Viridiplantae</taxon>
        <taxon>Streptophyta</taxon>
        <taxon>Embryophyta</taxon>
        <taxon>Tracheophyta</taxon>
        <taxon>Polypodiopsida</taxon>
        <taxon>Polypodiidae</taxon>
        <taxon>Polypodiales</taxon>
        <taxon>Pteridineae</taxon>
        <taxon>Pteridaceae</taxon>
        <taxon>Parkerioideae</taxon>
        <taxon>Ceratopteris</taxon>
    </lineage>
</organism>
<reference evidence="1" key="1">
    <citation type="submission" date="2021-08" db="EMBL/GenBank/DDBJ databases">
        <title>WGS assembly of Ceratopteris richardii.</title>
        <authorList>
            <person name="Marchant D.B."/>
            <person name="Chen G."/>
            <person name="Jenkins J."/>
            <person name="Shu S."/>
            <person name="Leebens-Mack J."/>
            <person name="Grimwood J."/>
            <person name="Schmutz J."/>
            <person name="Soltis P."/>
            <person name="Soltis D."/>
            <person name="Chen Z.-H."/>
        </authorList>
    </citation>
    <scope>NUCLEOTIDE SEQUENCE</scope>
    <source>
        <strain evidence="1">Whitten #5841</strain>
        <tissue evidence="1">Leaf</tissue>
    </source>
</reference>
<sequence length="272" mass="30788">MEPALFSPAALFGADEDDNDADRDHCLQASELSLEFVERSHQFPGMVLQIREFAFHVVNANLLWPGTLSFAEWLALHQHLLMGQKILELGSGTGALAIFLKKAFSADITTSDYNDEIIEENIAFNCKLNGLTVLPHIRHTWGDPFPISRASFDLIIASDILLYVKQYPNLIRTLLVLLNNFANEDSSIGSLQKSSTYEKSMKSADSLYKNCEQKPKNIQLPKPCFLMSLRRRLPKEDETVFFNSCEAKGLTVQHLGSRVYCIFKLERRLKTC</sequence>
<dbReference type="AlphaFoldDB" id="A0A8T2UDY2"/>
<dbReference type="SUPFAM" id="SSF53335">
    <property type="entry name" value="S-adenosyl-L-methionine-dependent methyltransferases"/>
    <property type="match status" value="1"/>
</dbReference>
<dbReference type="EMBL" id="CM035413">
    <property type="protein sequence ID" value="KAH7431494.1"/>
    <property type="molecule type" value="Genomic_DNA"/>
</dbReference>
<dbReference type="OMA" id="QHRSCIE"/>
<protein>
    <submittedName>
        <fullName evidence="1">Uncharacterized protein</fullName>
    </submittedName>
</protein>
<comment type="caution">
    <text evidence="1">The sequence shown here is derived from an EMBL/GenBank/DDBJ whole genome shotgun (WGS) entry which is preliminary data.</text>
</comment>
<evidence type="ECO:0000313" key="2">
    <source>
        <dbReference type="Proteomes" id="UP000825935"/>
    </source>
</evidence>
<dbReference type="InterPro" id="IPR019410">
    <property type="entry name" value="Methyltransf_16"/>
</dbReference>
<dbReference type="Pfam" id="PF10294">
    <property type="entry name" value="Methyltransf_16"/>
    <property type="match status" value="1"/>
</dbReference>
<dbReference type="PANTHER" id="PTHR14614:SF97">
    <property type="entry name" value="S-ADENOSYL-L-METHIONINE-DEPENDENT METHYLTRANSFERASES SUPERFAMILY PROTEIN"/>
    <property type="match status" value="1"/>
</dbReference>
<proteinExistence type="predicted"/>
<dbReference type="CDD" id="cd02440">
    <property type="entry name" value="AdoMet_MTases"/>
    <property type="match status" value="1"/>
</dbReference>
<accession>A0A8T2UDY2</accession>
<dbReference type="Proteomes" id="UP000825935">
    <property type="component" value="Chromosome 8"/>
</dbReference>
<dbReference type="Gene3D" id="3.40.50.150">
    <property type="entry name" value="Vaccinia Virus protein VP39"/>
    <property type="match status" value="1"/>
</dbReference>
<dbReference type="OrthoDB" id="413520at2759"/>
<name>A0A8T2UDY2_CERRI</name>
<evidence type="ECO:0000313" key="1">
    <source>
        <dbReference type="EMBL" id="KAH7431494.1"/>
    </source>
</evidence>
<dbReference type="InterPro" id="IPR029063">
    <property type="entry name" value="SAM-dependent_MTases_sf"/>
</dbReference>